<organism evidence="1 2">
    <name type="scientific">Labeo rohita</name>
    <name type="common">Indian major carp</name>
    <name type="synonym">Cyprinus rohita</name>
    <dbReference type="NCBI Taxonomy" id="84645"/>
    <lineage>
        <taxon>Eukaryota</taxon>
        <taxon>Metazoa</taxon>
        <taxon>Chordata</taxon>
        <taxon>Craniata</taxon>
        <taxon>Vertebrata</taxon>
        <taxon>Euteleostomi</taxon>
        <taxon>Actinopterygii</taxon>
        <taxon>Neopterygii</taxon>
        <taxon>Teleostei</taxon>
        <taxon>Ostariophysi</taxon>
        <taxon>Cypriniformes</taxon>
        <taxon>Cyprinidae</taxon>
        <taxon>Labeoninae</taxon>
        <taxon>Labeonini</taxon>
        <taxon>Labeo</taxon>
    </lineage>
</organism>
<comment type="caution">
    <text evidence="1">The sequence shown here is derived from an EMBL/GenBank/DDBJ whole genome shotgun (WGS) entry which is preliminary data.</text>
</comment>
<name>A0ABQ8L3A7_LABRO</name>
<evidence type="ECO:0000313" key="2">
    <source>
        <dbReference type="Proteomes" id="UP000830375"/>
    </source>
</evidence>
<dbReference type="EMBL" id="JACTAM010002312">
    <property type="protein sequence ID" value="KAI2645200.1"/>
    <property type="molecule type" value="Genomic_DNA"/>
</dbReference>
<gene>
    <name evidence="1" type="ORF">H4Q32_027131</name>
</gene>
<dbReference type="Proteomes" id="UP000830375">
    <property type="component" value="Unassembled WGS sequence"/>
</dbReference>
<proteinExistence type="predicted"/>
<reference evidence="1 2" key="1">
    <citation type="submission" date="2022-01" db="EMBL/GenBank/DDBJ databases">
        <title>A high-quality chromosome-level genome assembly of rohu carp, Labeo rohita.</title>
        <authorList>
            <person name="Arick M.A. II"/>
            <person name="Hsu C.-Y."/>
            <person name="Magbanua Z."/>
            <person name="Pechanova O."/>
            <person name="Grover C."/>
            <person name="Miller E."/>
            <person name="Thrash A."/>
            <person name="Ezzel L."/>
            <person name="Alam S."/>
            <person name="Benzie J."/>
            <person name="Hamilton M."/>
            <person name="Karsi A."/>
            <person name="Lawrence M.L."/>
            <person name="Peterson D.G."/>
        </authorList>
    </citation>
    <scope>NUCLEOTIDE SEQUENCE [LARGE SCALE GENOMIC DNA]</scope>
    <source>
        <strain evidence="2">BAU-BD-2019</strain>
        <tissue evidence="1">Blood</tissue>
    </source>
</reference>
<protein>
    <submittedName>
        <fullName evidence="1">Nuclear egress protein 2</fullName>
    </submittedName>
</protein>
<accession>A0ABQ8L3A7</accession>
<keyword evidence="2" id="KW-1185">Reference proteome</keyword>
<sequence length="175" mass="20010">MTSMCLDHPSVGKVNWENNNLTVVRRDIVKRQKRPHVQETDGHLTHSVLFCLIMSCTEITCELKSITPEVKNFKPQKKNFKAGESVEIICSEKAWVFTKETSKTFMCQDNGGRLHVNIHMTSMCLDHPSVGKVNWEKNNLTVVRRDIVKRLKVPHVQETDGHLTHSVLVCSAVKY</sequence>
<evidence type="ECO:0000313" key="1">
    <source>
        <dbReference type="EMBL" id="KAI2645200.1"/>
    </source>
</evidence>